<dbReference type="PANTHER" id="PTHR43616:SF5">
    <property type="entry name" value="GLYCEROL DEHYDROGENASE 1"/>
    <property type="match status" value="1"/>
</dbReference>
<dbReference type="EMBL" id="CP058741">
    <property type="protein sequence ID" value="QOE28811.1"/>
    <property type="molecule type" value="Genomic_DNA"/>
</dbReference>
<dbReference type="InterPro" id="IPR001670">
    <property type="entry name" value="ADH_Fe/GldA"/>
</dbReference>
<dbReference type="RefSeq" id="WP_192109815.1">
    <property type="nucleotide sequence ID" value="NZ_CP058741.1"/>
</dbReference>
<evidence type="ECO:0000256" key="1">
    <source>
        <dbReference type="ARBA" id="ARBA00022723"/>
    </source>
</evidence>
<feature type="binding site" evidence="8">
    <location>
        <position position="275"/>
    </location>
    <ligand>
        <name>glycerol</name>
        <dbReference type="ChEBI" id="CHEBI:17754"/>
    </ligand>
</feature>
<dbReference type="AlphaFoldDB" id="A0AB37GAL1"/>
<evidence type="ECO:0000256" key="10">
    <source>
        <dbReference type="PIRSR" id="PIRSR000112-3"/>
    </source>
</evidence>
<feature type="binding site" evidence="8">
    <location>
        <position position="257"/>
    </location>
    <ligand>
        <name>glycerol</name>
        <dbReference type="ChEBI" id="CHEBI:17754"/>
    </ligand>
</feature>
<dbReference type="GO" id="GO:0005829">
    <property type="term" value="C:cytosol"/>
    <property type="evidence" value="ECO:0007669"/>
    <property type="project" value="TreeGrafter"/>
</dbReference>
<evidence type="ECO:0000256" key="3">
    <source>
        <dbReference type="ARBA" id="ARBA00023027"/>
    </source>
</evidence>
<dbReference type="Pfam" id="PF00465">
    <property type="entry name" value="Fe-ADH"/>
    <property type="match status" value="1"/>
</dbReference>
<evidence type="ECO:0000313" key="13">
    <source>
        <dbReference type="Proteomes" id="UP000516797"/>
    </source>
</evidence>
<comment type="catalytic activity">
    <reaction evidence="7">
        <text>glycerol + NAD(+) = dihydroxyacetone + NADH + H(+)</text>
        <dbReference type="Rhea" id="RHEA:13769"/>
        <dbReference type="ChEBI" id="CHEBI:15378"/>
        <dbReference type="ChEBI" id="CHEBI:16016"/>
        <dbReference type="ChEBI" id="CHEBI:17754"/>
        <dbReference type="ChEBI" id="CHEBI:57540"/>
        <dbReference type="ChEBI" id="CHEBI:57945"/>
        <dbReference type="EC" id="1.1.1.6"/>
    </reaction>
</comment>
<organism evidence="12 13">
    <name type="scientific">Streptococcus suis</name>
    <dbReference type="NCBI Taxonomy" id="1307"/>
    <lineage>
        <taxon>Bacteria</taxon>
        <taxon>Bacillati</taxon>
        <taxon>Bacillota</taxon>
        <taxon>Bacilli</taxon>
        <taxon>Lactobacillales</taxon>
        <taxon>Streptococcaceae</taxon>
        <taxon>Streptococcus</taxon>
    </lineage>
</organism>
<keyword evidence="3 10" id="KW-0520">NAD</keyword>
<dbReference type="Gene3D" id="3.40.50.1970">
    <property type="match status" value="1"/>
</dbReference>
<accession>A0AB37GAL1</accession>
<name>A0AB37GAL1_STRSU</name>
<evidence type="ECO:0000313" key="12">
    <source>
        <dbReference type="EMBL" id="QOE28811.1"/>
    </source>
</evidence>
<feature type="binding site" evidence="10">
    <location>
        <position position="128"/>
    </location>
    <ligand>
        <name>NAD(+)</name>
        <dbReference type="ChEBI" id="CHEBI:57540"/>
    </ligand>
</feature>
<dbReference type="GO" id="GO:0008888">
    <property type="term" value="F:glycerol dehydrogenase (NAD+) activity"/>
    <property type="evidence" value="ECO:0007669"/>
    <property type="project" value="UniProtKB-EC"/>
</dbReference>
<dbReference type="SUPFAM" id="SSF56796">
    <property type="entry name" value="Dehydroquinate synthase-like"/>
    <property type="match status" value="1"/>
</dbReference>
<proteinExistence type="predicted"/>
<dbReference type="PANTHER" id="PTHR43616">
    <property type="entry name" value="GLYCEROL DEHYDROGENASE"/>
    <property type="match status" value="1"/>
</dbReference>
<evidence type="ECO:0000256" key="6">
    <source>
        <dbReference type="ARBA" id="ARBA00040132"/>
    </source>
</evidence>
<dbReference type="NCBIfam" id="NF006941">
    <property type="entry name" value="PRK09423.1"/>
    <property type="match status" value="1"/>
</dbReference>
<comment type="cofactor">
    <cofactor evidence="8">
        <name>Zn(2+)</name>
        <dbReference type="ChEBI" id="CHEBI:29105"/>
    </cofactor>
    <text evidence="8">Binds 1 zinc ion per subunit.</text>
</comment>
<feature type="binding site" evidence="10">
    <location>
        <position position="130"/>
    </location>
    <ligand>
        <name>NAD(+)</name>
        <dbReference type="ChEBI" id="CHEBI:57540"/>
    </ligand>
</feature>
<dbReference type="GO" id="GO:0046872">
    <property type="term" value="F:metal ion binding"/>
    <property type="evidence" value="ECO:0007669"/>
    <property type="project" value="UniProtKB-KW"/>
</dbReference>
<dbReference type="PIRSF" id="PIRSF000112">
    <property type="entry name" value="Glycerol_dehydrogenase"/>
    <property type="match status" value="1"/>
</dbReference>
<evidence type="ECO:0000259" key="11">
    <source>
        <dbReference type="Pfam" id="PF00465"/>
    </source>
</evidence>
<feature type="binding site" evidence="8">
    <location>
        <position position="174"/>
    </location>
    <ligand>
        <name>glycerol</name>
        <dbReference type="ChEBI" id="CHEBI:17754"/>
    </ligand>
</feature>
<dbReference type="CDD" id="cd08170">
    <property type="entry name" value="GlyDH"/>
    <property type="match status" value="1"/>
</dbReference>
<dbReference type="Gene3D" id="1.20.1090.10">
    <property type="entry name" value="Dehydroquinate synthase-like - alpha domain"/>
    <property type="match status" value="1"/>
</dbReference>
<feature type="domain" description="Alcohol dehydrogenase iron-type/glycerol dehydrogenase GldA" evidence="11">
    <location>
        <begin position="7"/>
        <end position="157"/>
    </location>
</feature>
<evidence type="ECO:0000256" key="8">
    <source>
        <dbReference type="PIRSR" id="PIRSR000112-1"/>
    </source>
</evidence>
<keyword evidence="8" id="KW-0862">Zinc</keyword>
<dbReference type="Proteomes" id="UP000516797">
    <property type="component" value="Chromosome"/>
</dbReference>
<evidence type="ECO:0000256" key="7">
    <source>
        <dbReference type="ARBA" id="ARBA00049006"/>
    </source>
</evidence>
<feature type="binding site" evidence="9">
    <location>
        <position position="124"/>
    </location>
    <ligand>
        <name>glycerol</name>
        <dbReference type="ChEBI" id="CHEBI:17754"/>
    </ligand>
</feature>
<feature type="binding site" evidence="10">
    <location>
        <begin position="115"/>
        <end position="122"/>
    </location>
    <ligand>
        <name>NAD(+)</name>
        <dbReference type="ChEBI" id="CHEBI:57540"/>
    </ligand>
</feature>
<feature type="binding site" evidence="10">
    <location>
        <begin position="93"/>
        <end position="97"/>
    </location>
    <ligand>
        <name>NAD(+)</name>
        <dbReference type="ChEBI" id="CHEBI:57540"/>
    </ligand>
</feature>
<evidence type="ECO:0000256" key="9">
    <source>
        <dbReference type="PIRSR" id="PIRSR000112-2"/>
    </source>
</evidence>
<reference evidence="12 13" key="1">
    <citation type="submission" date="2020-07" db="EMBL/GenBank/DDBJ databases">
        <title>Complete genome sequences of Streptococcus suis pig pathogenic strain 10, 13-00283-02 and 16085/3b.</title>
        <authorList>
            <person name="Bunk B."/>
            <person name="Jakobczak B."/>
            <person name="Florian V."/>
            <person name="Dittmar D."/>
            <person name="Maeder U."/>
            <person name="Jarek M."/>
            <person name="Baums C.G."/>
            <person name="Haeussler S."/>
            <person name="Voelker U."/>
            <person name="Michalik S."/>
        </authorList>
    </citation>
    <scope>NUCLEOTIDE SEQUENCE [LARGE SCALE GENOMIC DNA]</scope>
    <source>
        <strain evidence="12 13">13-00283-02</strain>
    </source>
</reference>
<sequence>MKVFASPSRYIQGKHVLFQGAEAIGKLGTKPLILCDDLVYGIVGEKFLSYLVEEGMQVYRVAFNGEASDKEIQRVVEIGKEQASDVVIGLGGGKTIDSAKAIADLLGVPVVIAPTIASTIASTDAPTSALSVIYSEEGAFERYIFYKKNPDLVLVDTAIICQAPPRLLASGIADGLATWVEARAILQSNGTTMAGGGQTLAGIAIAQTCEQTLFEYGLQAMASCEAKVVTAALENIVEANTLLSGLGFESAGLAAAHAIHNGFTALEGDIHHLTHGEKVAYGTLTQLFLENRPKEELEKYIRFYQALNLPTTLEELHLADAGYEELLKVGQQATIEGETIHGMPFAISAEDVAEALMAVDYYVRSLDK</sequence>
<protein>
    <recommendedName>
        <fullName evidence="6">Glycerol dehydrogenase</fullName>
        <ecNumber evidence="5">1.1.1.6</ecNumber>
    </recommendedName>
</protein>
<keyword evidence="1 8" id="KW-0479">Metal-binding</keyword>
<evidence type="ECO:0000256" key="5">
    <source>
        <dbReference type="ARBA" id="ARBA00039147"/>
    </source>
</evidence>
<dbReference type="EC" id="1.1.1.6" evidence="5"/>
<dbReference type="InterPro" id="IPR016205">
    <property type="entry name" value="Glycerol_DH"/>
</dbReference>
<evidence type="ECO:0000256" key="2">
    <source>
        <dbReference type="ARBA" id="ARBA00023002"/>
    </source>
</evidence>
<feature type="binding site" evidence="10">
    <location>
        <position position="36"/>
    </location>
    <ligand>
        <name>NAD(+)</name>
        <dbReference type="ChEBI" id="CHEBI:57540"/>
    </ligand>
</feature>
<gene>
    <name evidence="12" type="primary">gldA</name>
    <name evidence="12" type="ORF">SSU1300283_01496</name>
</gene>
<feature type="binding site" evidence="10">
    <location>
        <position position="134"/>
    </location>
    <ligand>
        <name>NAD(+)</name>
        <dbReference type="ChEBI" id="CHEBI:57540"/>
    </ligand>
</feature>
<keyword evidence="2" id="KW-0560">Oxidoreductase</keyword>
<evidence type="ECO:0000256" key="4">
    <source>
        <dbReference type="ARBA" id="ARBA00037918"/>
    </source>
</evidence>
<comment type="pathway">
    <text evidence="4">Polyol metabolism; glycerol fermentation; glycerone phosphate from glycerol (oxidative route): step 1/2.</text>
</comment>